<proteinExistence type="predicted"/>
<evidence type="ECO:0000313" key="2">
    <source>
        <dbReference type="Proteomes" id="UP001515500"/>
    </source>
</evidence>
<feature type="non-terminal residue" evidence="3">
    <location>
        <position position="1"/>
    </location>
</feature>
<dbReference type="RefSeq" id="XP_039131852.1">
    <property type="nucleotide sequence ID" value="XM_039275918.1"/>
</dbReference>
<dbReference type="SUPFAM" id="SSF81383">
    <property type="entry name" value="F-box domain"/>
    <property type="match status" value="1"/>
</dbReference>
<dbReference type="GeneID" id="120268588"/>
<sequence length="503" mass="53860">LPSSHGHLRFPLLQSPSFPPLLSLHAPHPSSDLPRDPTADLPDEILVLIFNSLSSADRKHCSLVCRRWLAVEGQSRHRLSLDARAGLLVAAPALFSRFDSVSKLALKCDRRSDSIGDEALILISLRCPNLTRLKLRACRALTADGMAALAKHCPSLRRFSCGSCAFGSKGIEAILGGCPLLEELSVKRLRGLGDAVEVSSPGVAAGSLRSVCLKELYNGQCFGPLIAGCRNLKTLKLFRCSGDWDPLLEQIASHVPRIVEIHLEKLQVSDRSLFALSSCADLEVLHLVKTPECTDAGLALLAEKCVLLRKIHIDGWKTNRIGDAGLIAVAQRCLNLQELVLIGVNPTALSLGMIASNCRNLERLALCGSETFGDPEISCIAAKCLALKKLCIKGCPVSDHGMEALAGGCPNLVKVKVKKCKGVTAEGADWLRASRGSLAVNLDAVLVELQESSISDSGNLAEQIAAMDLPSSSNGRSVLSKARVFMASTLRRLSHGNSNPHHS</sequence>
<dbReference type="Gene3D" id="3.80.10.10">
    <property type="entry name" value="Ribonuclease Inhibitor"/>
    <property type="match status" value="1"/>
</dbReference>
<dbReference type="PROSITE" id="PS50181">
    <property type="entry name" value="FBOX"/>
    <property type="match status" value="1"/>
</dbReference>
<dbReference type="FunFam" id="1.20.1280.50:FF:000005">
    <property type="entry name" value="F-box/LRR-repeat protein 3 isoform X1"/>
    <property type="match status" value="1"/>
</dbReference>
<dbReference type="GO" id="GO:0031146">
    <property type="term" value="P:SCF-dependent proteasomal ubiquitin-dependent protein catabolic process"/>
    <property type="evidence" value="ECO:0007669"/>
    <property type="project" value="TreeGrafter"/>
</dbReference>
<organism evidence="2 3">
    <name type="scientific">Dioscorea cayennensis subsp. rotundata</name>
    <name type="common">White Guinea yam</name>
    <name type="synonym">Dioscorea rotundata</name>
    <dbReference type="NCBI Taxonomy" id="55577"/>
    <lineage>
        <taxon>Eukaryota</taxon>
        <taxon>Viridiplantae</taxon>
        <taxon>Streptophyta</taxon>
        <taxon>Embryophyta</taxon>
        <taxon>Tracheophyta</taxon>
        <taxon>Spermatophyta</taxon>
        <taxon>Magnoliopsida</taxon>
        <taxon>Liliopsida</taxon>
        <taxon>Dioscoreales</taxon>
        <taxon>Dioscoreaceae</taxon>
        <taxon>Dioscorea</taxon>
    </lineage>
</organism>
<dbReference type="InterPro" id="IPR057207">
    <property type="entry name" value="FBXL15_LRR"/>
</dbReference>
<dbReference type="GO" id="GO:0005737">
    <property type="term" value="C:cytoplasm"/>
    <property type="evidence" value="ECO:0007669"/>
    <property type="project" value="UniProtKB-ARBA"/>
</dbReference>
<dbReference type="SUPFAM" id="SSF52047">
    <property type="entry name" value="RNI-like"/>
    <property type="match status" value="1"/>
</dbReference>
<dbReference type="GO" id="GO:0019005">
    <property type="term" value="C:SCF ubiquitin ligase complex"/>
    <property type="evidence" value="ECO:0007669"/>
    <property type="project" value="TreeGrafter"/>
</dbReference>
<evidence type="ECO:0000259" key="1">
    <source>
        <dbReference type="PROSITE" id="PS50181"/>
    </source>
</evidence>
<dbReference type="PANTHER" id="PTHR13318:SF92">
    <property type="entry name" value="F-BOX_LRR-REPEAT PROTEIN 8-RELATED"/>
    <property type="match status" value="1"/>
</dbReference>
<keyword evidence="2" id="KW-1185">Reference proteome</keyword>
<dbReference type="FunFam" id="3.80.10.10:FF:000449">
    <property type="entry name" value="F-box protein SKIP2"/>
    <property type="match status" value="1"/>
</dbReference>
<reference evidence="3" key="1">
    <citation type="submission" date="2025-08" db="UniProtKB">
        <authorList>
            <consortium name="RefSeq"/>
        </authorList>
    </citation>
    <scope>IDENTIFICATION</scope>
</reference>
<dbReference type="SMART" id="SM00256">
    <property type="entry name" value="FBOX"/>
    <property type="match status" value="1"/>
</dbReference>
<dbReference type="InterPro" id="IPR006553">
    <property type="entry name" value="Leu-rich_rpt_Cys-con_subtyp"/>
</dbReference>
<dbReference type="InterPro" id="IPR036047">
    <property type="entry name" value="F-box-like_dom_sf"/>
</dbReference>
<name>A0AB40BWQ2_DIOCR</name>
<dbReference type="AlphaFoldDB" id="A0AB40BWQ2"/>
<protein>
    <submittedName>
        <fullName evidence="3">F-box protein At1g47056-like</fullName>
    </submittedName>
</protein>
<dbReference type="Pfam" id="PF24758">
    <property type="entry name" value="LRR_At5g56370"/>
    <property type="match status" value="1"/>
</dbReference>
<dbReference type="PANTHER" id="PTHR13318">
    <property type="entry name" value="PARTNER OF PAIRED, ISOFORM B-RELATED"/>
    <property type="match status" value="1"/>
</dbReference>
<feature type="domain" description="F-box" evidence="1">
    <location>
        <begin position="35"/>
        <end position="71"/>
    </location>
</feature>
<dbReference type="InterPro" id="IPR001810">
    <property type="entry name" value="F-box_dom"/>
</dbReference>
<dbReference type="Pfam" id="PF12937">
    <property type="entry name" value="F-box-like"/>
    <property type="match status" value="1"/>
</dbReference>
<dbReference type="InterPro" id="IPR032675">
    <property type="entry name" value="LRR_dom_sf"/>
</dbReference>
<dbReference type="SMART" id="SM00367">
    <property type="entry name" value="LRR_CC"/>
    <property type="match status" value="8"/>
</dbReference>
<dbReference type="Proteomes" id="UP001515500">
    <property type="component" value="Chromosome 9"/>
</dbReference>
<dbReference type="InterPro" id="IPR055411">
    <property type="entry name" value="LRR_FXL15/At3g58940/PEG3-like"/>
</dbReference>
<accession>A0AB40BWQ2</accession>
<dbReference type="Pfam" id="PF25372">
    <property type="entry name" value="DUF7885"/>
    <property type="match status" value="1"/>
</dbReference>
<evidence type="ECO:0000313" key="3">
    <source>
        <dbReference type="RefSeq" id="XP_039131852.1"/>
    </source>
</evidence>
<dbReference type="CDD" id="cd22159">
    <property type="entry name" value="F-box_AtTIR1-like"/>
    <property type="match status" value="1"/>
</dbReference>
<dbReference type="Gene3D" id="1.20.1280.50">
    <property type="match status" value="1"/>
</dbReference>
<gene>
    <name evidence="3" type="primary">LOC120268588</name>
</gene>